<protein>
    <submittedName>
        <fullName evidence="2">Uncharacterized protein</fullName>
    </submittedName>
</protein>
<dbReference type="STRING" id="546364.SAMN04489730_0133"/>
<feature type="region of interest" description="Disordered" evidence="1">
    <location>
        <begin position="1"/>
        <end position="42"/>
    </location>
</feature>
<keyword evidence="3" id="KW-1185">Reference proteome</keyword>
<dbReference type="Proteomes" id="UP000182740">
    <property type="component" value="Unassembled WGS sequence"/>
</dbReference>
<evidence type="ECO:0000256" key="1">
    <source>
        <dbReference type="SAM" id="MobiDB-lite"/>
    </source>
</evidence>
<dbReference type="EMBL" id="FPJG01000002">
    <property type="protein sequence ID" value="SFW13053.1"/>
    <property type="molecule type" value="Genomic_DNA"/>
</dbReference>
<feature type="compositionally biased region" description="Basic and acidic residues" evidence="1">
    <location>
        <begin position="26"/>
        <end position="37"/>
    </location>
</feature>
<reference evidence="3" key="1">
    <citation type="submission" date="2016-11" db="EMBL/GenBank/DDBJ databases">
        <authorList>
            <person name="Varghese N."/>
            <person name="Submissions S."/>
        </authorList>
    </citation>
    <scope>NUCLEOTIDE SEQUENCE [LARGE SCALE GENOMIC DNA]</scope>
    <source>
        <strain evidence="3">DSM 44671</strain>
    </source>
</reference>
<evidence type="ECO:0000313" key="2">
    <source>
        <dbReference type="EMBL" id="SFW13053.1"/>
    </source>
</evidence>
<sequence>MTSPWGSDRAPGDAGGIGGSPAPAPERGEGERPERTVAKPGTFRALVEQLGRDVDRHGDLPVVLEPLAGGPRWRFTRAGLAGAAGQSNVVVVRGAELVSPAEDAVSVDACVEQMNRARAVGDFAGAAEWAQRLVVLLAKAATVSSAGVRLGESDGGRGAGPG</sequence>
<organism evidence="2 3">
    <name type="scientific">Amycolatopsis australiensis</name>
    <dbReference type="NCBI Taxonomy" id="546364"/>
    <lineage>
        <taxon>Bacteria</taxon>
        <taxon>Bacillati</taxon>
        <taxon>Actinomycetota</taxon>
        <taxon>Actinomycetes</taxon>
        <taxon>Pseudonocardiales</taxon>
        <taxon>Pseudonocardiaceae</taxon>
        <taxon>Amycolatopsis</taxon>
    </lineage>
</organism>
<proteinExistence type="predicted"/>
<evidence type="ECO:0000313" key="3">
    <source>
        <dbReference type="Proteomes" id="UP000182740"/>
    </source>
</evidence>
<accession>A0A1K1LQ73</accession>
<gene>
    <name evidence="2" type="ORF">SAMN04489730_0133</name>
</gene>
<name>A0A1K1LQ73_9PSEU</name>
<dbReference type="AlphaFoldDB" id="A0A1K1LQ73"/>